<evidence type="ECO:0000256" key="1">
    <source>
        <dbReference type="SAM" id="Phobius"/>
    </source>
</evidence>
<feature type="transmembrane region" description="Helical" evidence="1">
    <location>
        <begin position="176"/>
        <end position="196"/>
    </location>
</feature>
<organism evidence="3 4">
    <name type="scientific">Aspergillus homomorphus (strain CBS 101889)</name>
    <dbReference type="NCBI Taxonomy" id="1450537"/>
    <lineage>
        <taxon>Eukaryota</taxon>
        <taxon>Fungi</taxon>
        <taxon>Dikarya</taxon>
        <taxon>Ascomycota</taxon>
        <taxon>Pezizomycotina</taxon>
        <taxon>Eurotiomycetes</taxon>
        <taxon>Eurotiomycetidae</taxon>
        <taxon>Eurotiales</taxon>
        <taxon>Aspergillaceae</taxon>
        <taxon>Aspergillus</taxon>
        <taxon>Aspergillus subgen. Circumdati</taxon>
    </lineage>
</organism>
<sequence>MSKPQQIFLIALILFSLSTSASAELQRFSSWYPRYQTAFHTIEHTNCSAQYNAYLSRKTDNLTQNDPQLAVWDVDSTVTPLINCLLASTPELYKSMMSSAQVVLGLMPTLLLSISPSAHETAMLFVFGDRQFLSFLLTIASPASPVDPSGNFYQHVQDLKTSYEWLSADFLLHHNFAIVLLEIALAAAAAANVLVLSYEIGMRAVFSFAQSVQYLPGLWVALGVTTHLLMTIVLRTRVHISDPHADRFGFGTVLSWIKAQFTASDRSKSIDIQLRERTVANVLISWFTSMLAAANTLFGILLFSSLLFISVADALFIVVRYVASAVVCRILVKYELWLVREQVKLNALMG</sequence>
<dbReference type="EMBL" id="KZ824280">
    <property type="protein sequence ID" value="RAL13085.1"/>
    <property type="molecule type" value="Genomic_DNA"/>
</dbReference>
<gene>
    <name evidence="3" type="ORF">BO97DRAFT_405002</name>
</gene>
<protein>
    <submittedName>
        <fullName evidence="3">Uncharacterized protein</fullName>
    </submittedName>
</protein>
<keyword evidence="1" id="KW-0812">Transmembrane</keyword>
<keyword evidence="1" id="KW-0472">Membrane</keyword>
<feature type="transmembrane region" description="Helical" evidence="1">
    <location>
        <begin position="283"/>
        <end position="308"/>
    </location>
</feature>
<name>A0A395I023_ASPHC</name>
<dbReference type="Proteomes" id="UP000248961">
    <property type="component" value="Unassembled WGS sequence"/>
</dbReference>
<reference evidence="3 4" key="1">
    <citation type="submission" date="2018-02" db="EMBL/GenBank/DDBJ databases">
        <title>The genomes of Aspergillus section Nigri reveals drivers in fungal speciation.</title>
        <authorList>
            <consortium name="DOE Joint Genome Institute"/>
            <person name="Vesth T.C."/>
            <person name="Nybo J."/>
            <person name="Theobald S."/>
            <person name="Brandl J."/>
            <person name="Frisvad J.C."/>
            <person name="Nielsen K.F."/>
            <person name="Lyhne E.K."/>
            <person name="Kogle M.E."/>
            <person name="Kuo A."/>
            <person name="Riley R."/>
            <person name="Clum A."/>
            <person name="Nolan M."/>
            <person name="Lipzen A."/>
            <person name="Salamov A."/>
            <person name="Henrissat B."/>
            <person name="Wiebenga A."/>
            <person name="De vries R.P."/>
            <person name="Grigoriev I.V."/>
            <person name="Mortensen U.H."/>
            <person name="Andersen M.R."/>
            <person name="Baker S.E."/>
        </authorList>
    </citation>
    <scope>NUCLEOTIDE SEQUENCE [LARGE SCALE GENOMIC DNA]</scope>
    <source>
        <strain evidence="3 4">CBS 101889</strain>
    </source>
</reference>
<accession>A0A395I023</accession>
<dbReference type="OrthoDB" id="3009728at2759"/>
<feature type="transmembrane region" description="Helical" evidence="1">
    <location>
        <begin position="216"/>
        <end position="234"/>
    </location>
</feature>
<dbReference type="RefSeq" id="XP_025552239.1">
    <property type="nucleotide sequence ID" value="XM_025695083.1"/>
</dbReference>
<keyword evidence="1" id="KW-1133">Transmembrane helix</keyword>
<evidence type="ECO:0000313" key="4">
    <source>
        <dbReference type="Proteomes" id="UP000248961"/>
    </source>
</evidence>
<dbReference type="GeneID" id="37199372"/>
<proteinExistence type="predicted"/>
<evidence type="ECO:0000313" key="3">
    <source>
        <dbReference type="EMBL" id="RAL13085.1"/>
    </source>
</evidence>
<dbReference type="AlphaFoldDB" id="A0A395I023"/>
<feature type="chain" id="PRO_5017411257" evidence="2">
    <location>
        <begin position="24"/>
        <end position="350"/>
    </location>
</feature>
<keyword evidence="4" id="KW-1185">Reference proteome</keyword>
<evidence type="ECO:0000256" key="2">
    <source>
        <dbReference type="SAM" id="SignalP"/>
    </source>
</evidence>
<dbReference type="VEuPathDB" id="FungiDB:BO97DRAFT_405002"/>
<feature type="signal peptide" evidence="2">
    <location>
        <begin position="1"/>
        <end position="23"/>
    </location>
</feature>
<keyword evidence="2" id="KW-0732">Signal</keyword>